<keyword evidence="3" id="KW-0472">Membrane</keyword>
<dbReference type="OrthoDB" id="258532at2"/>
<accession>A0A5C6ADL8</accession>
<dbReference type="Gene3D" id="2.60.120.1440">
    <property type="match status" value="1"/>
</dbReference>
<protein>
    <submittedName>
        <fullName evidence="5">FecR protein</fullName>
    </submittedName>
</protein>
<dbReference type="RefSeq" id="WP_146578278.1">
    <property type="nucleotide sequence ID" value="NZ_SJPM01000005.1"/>
</dbReference>
<dbReference type="Proteomes" id="UP000316213">
    <property type="component" value="Unassembled WGS sequence"/>
</dbReference>
<keyword evidence="1" id="KW-0732">Signal</keyword>
<gene>
    <name evidence="5" type="ORF">Pla100_28200</name>
</gene>
<comment type="caution">
    <text evidence="5">The sequence shown here is derived from an EMBL/GenBank/DDBJ whole genome shotgun (WGS) entry which is preliminary data.</text>
</comment>
<dbReference type="InterPro" id="IPR013320">
    <property type="entry name" value="ConA-like_dom_sf"/>
</dbReference>
<feature type="domain" description="LamG-like jellyroll fold" evidence="4">
    <location>
        <begin position="390"/>
        <end position="542"/>
    </location>
</feature>
<evidence type="ECO:0000256" key="1">
    <source>
        <dbReference type="ARBA" id="ARBA00022729"/>
    </source>
</evidence>
<reference evidence="5 6" key="1">
    <citation type="submission" date="2019-02" db="EMBL/GenBank/DDBJ databases">
        <title>Deep-cultivation of Planctomycetes and their phenomic and genomic characterization uncovers novel biology.</title>
        <authorList>
            <person name="Wiegand S."/>
            <person name="Jogler M."/>
            <person name="Boedeker C."/>
            <person name="Pinto D."/>
            <person name="Vollmers J."/>
            <person name="Rivas-Marin E."/>
            <person name="Kohn T."/>
            <person name="Peeters S.H."/>
            <person name="Heuer A."/>
            <person name="Rast P."/>
            <person name="Oberbeckmann S."/>
            <person name="Bunk B."/>
            <person name="Jeske O."/>
            <person name="Meyerdierks A."/>
            <person name="Storesund J.E."/>
            <person name="Kallscheuer N."/>
            <person name="Luecker S."/>
            <person name="Lage O.M."/>
            <person name="Pohl T."/>
            <person name="Merkel B.J."/>
            <person name="Hornburger P."/>
            <person name="Mueller R.-W."/>
            <person name="Bruemmer F."/>
            <person name="Labrenz M."/>
            <person name="Spormann A.M."/>
            <person name="Op Den Camp H."/>
            <person name="Overmann J."/>
            <person name="Amann R."/>
            <person name="Jetten M.S.M."/>
            <person name="Mascher T."/>
            <person name="Medema M.H."/>
            <person name="Devos D.P."/>
            <person name="Kaster A.-K."/>
            <person name="Ovreas L."/>
            <person name="Rohde M."/>
            <person name="Galperin M.Y."/>
            <person name="Jogler C."/>
        </authorList>
    </citation>
    <scope>NUCLEOTIDE SEQUENCE [LARGE SCALE GENOMIC DNA]</scope>
    <source>
        <strain evidence="5 6">Pla100</strain>
    </source>
</reference>
<sequence length="552" mass="60737">MKDSVERELIDLVEAMIDKSATMADRERLESLLRDDREAQVYYAEQCQLHTMLAWEHGVLPELVFPDEQNVRLREAQQATSARMIRNWRRLTIAAIFLLFCSLLLTAINRPSDQNSRNQTVVSEEVDLQVAGIPWEQRDIIGTIVQSFGATLSVPDAQISLSQGDVARTGVYELKGGIVELGFNTGVDVIIEAPCRFKIESSMRMVLSEGSLSAKVAPAGEGFIVDTPSASVVDFGTEFGIEVFADKSSEVHVFEGEVDVKPRHANPNASAVKLRTDHATRIDKTGVIPQSIDIDHERFIRELSDPNAALNSYAQLVTSFAPTVYLRMEIAEDGKTILDMGSTQSVGTINTGTMIEPPFAPGIAGGSLRFGGPQRRAYAWIDAFPKSATQQLTVCAWVRAESRPRWAAIAKHWAVELIDNSSVNKGLGGQFHFGLNHDEGELEVQVRDKNNMIVGLRDIEPLPLHQWQHVAFVVDGSELTLYRNGKSIASTTCDGLAVDGPDRLGIAAKLSPNEPVPDQHNPGFWQGRIDELAIFDKALTAKDVGVLSNIQR</sequence>
<proteinExistence type="predicted"/>
<feature type="transmembrane region" description="Helical" evidence="3">
    <location>
        <begin position="91"/>
        <end position="108"/>
    </location>
</feature>
<dbReference type="InterPro" id="IPR012373">
    <property type="entry name" value="Ferrdict_sens_TM"/>
</dbReference>
<dbReference type="Pfam" id="PF13385">
    <property type="entry name" value="Laminin_G_3"/>
    <property type="match status" value="1"/>
</dbReference>
<keyword evidence="6" id="KW-1185">Reference proteome</keyword>
<dbReference type="SUPFAM" id="SSF49899">
    <property type="entry name" value="Concanavalin A-like lectins/glucanases"/>
    <property type="match status" value="1"/>
</dbReference>
<organism evidence="5 6">
    <name type="scientific">Neorhodopirellula pilleata</name>
    <dbReference type="NCBI Taxonomy" id="2714738"/>
    <lineage>
        <taxon>Bacteria</taxon>
        <taxon>Pseudomonadati</taxon>
        <taxon>Planctomycetota</taxon>
        <taxon>Planctomycetia</taxon>
        <taxon>Pirellulales</taxon>
        <taxon>Pirellulaceae</taxon>
        <taxon>Neorhodopirellula</taxon>
    </lineage>
</organism>
<dbReference type="InterPro" id="IPR006860">
    <property type="entry name" value="FecR"/>
</dbReference>
<dbReference type="PANTHER" id="PTHR30273">
    <property type="entry name" value="PERIPLASMIC SIGNAL SENSOR AND SIGMA FACTOR ACTIVATOR FECR-RELATED"/>
    <property type="match status" value="1"/>
</dbReference>
<dbReference type="SMART" id="SM00560">
    <property type="entry name" value="LamGL"/>
    <property type="match status" value="1"/>
</dbReference>
<dbReference type="Pfam" id="PF04773">
    <property type="entry name" value="FecR"/>
    <property type="match status" value="1"/>
</dbReference>
<keyword evidence="3" id="KW-0812">Transmembrane</keyword>
<evidence type="ECO:0000313" key="5">
    <source>
        <dbReference type="EMBL" id="TWT96343.1"/>
    </source>
</evidence>
<name>A0A5C6ADL8_9BACT</name>
<keyword evidence="2" id="KW-1015">Disulfide bond</keyword>
<evidence type="ECO:0000259" key="4">
    <source>
        <dbReference type="SMART" id="SM00560"/>
    </source>
</evidence>
<evidence type="ECO:0000256" key="3">
    <source>
        <dbReference type="SAM" id="Phobius"/>
    </source>
</evidence>
<dbReference type="AlphaFoldDB" id="A0A5C6ADL8"/>
<dbReference type="PANTHER" id="PTHR30273:SF2">
    <property type="entry name" value="PROTEIN FECR"/>
    <property type="match status" value="1"/>
</dbReference>
<keyword evidence="3" id="KW-1133">Transmembrane helix</keyword>
<evidence type="ECO:0000313" key="6">
    <source>
        <dbReference type="Proteomes" id="UP000316213"/>
    </source>
</evidence>
<dbReference type="Gene3D" id="2.60.120.200">
    <property type="match status" value="1"/>
</dbReference>
<dbReference type="GO" id="GO:0016989">
    <property type="term" value="F:sigma factor antagonist activity"/>
    <property type="evidence" value="ECO:0007669"/>
    <property type="project" value="TreeGrafter"/>
</dbReference>
<dbReference type="EMBL" id="SJPM01000005">
    <property type="protein sequence ID" value="TWT96343.1"/>
    <property type="molecule type" value="Genomic_DNA"/>
</dbReference>
<evidence type="ECO:0000256" key="2">
    <source>
        <dbReference type="ARBA" id="ARBA00023157"/>
    </source>
</evidence>
<dbReference type="InterPro" id="IPR006558">
    <property type="entry name" value="LamG-like"/>
</dbReference>